<name>A0A1V1PEF3_9BACT</name>
<protein>
    <submittedName>
        <fullName evidence="1">Uncharacterized protein</fullName>
    </submittedName>
</protein>
<gene>
    <name evidence="1" type="ORF">OMM_07095</name>
</gene>
<reference evidence="2" key="1">
    <citation type="submission" date="2012-11" db="EMBL/GenBank/DDBJ databases">
        <authorList>
            <person name="Lucero-Rivera Y.E."/>
            <person name="Tovar-Ramirez D."/>
        </authorList>
    </citation>
    <scope>NUCLEOTIDE SEQUENCE [LARGE SCALE GENOMIC DNA]</scope>
    <source>
        <strain evidence="2">Araruama</strain>
    </source>
</reference>
<comment type="caution">
    <text evidence="1">The sequence shown here is derived from an EMBL/GenBank/DDBJ whole genome shotgun (WGS) entry which is preliminary data.</text>
</comment>
<sequence length="112" mass="13071">MAKGDYSIRFDADRLRNMISEGKTAKEIMKACKISNYTLREHLVLLQEKDRKIYVIEGLFDDRQVTDKKPIPKEGVIFSNKMLENTEFKSGDAFEMIVEEEQIILKKIPNDE</sequence>
<dbReference type="EMBL" id="ATBP01000080">
    <property type="protein sequence ID" value="ETR73190.1"/>
    <property type="molecule type" value="Genomic_DNA"/>
</dbReference>
<dbReference type="Proteomes" id="UP000189670">
    <property type="component" value="Unassembled WGS sequence"/>
</dbReference>
<evidence type="ECO:0000313" key="1">
    <source>
        <dbReference type="EMBL" id="ETR73190.1"/>
    </source>
</evidence>
<evidence type="ECO:0000313" key="2">
    <source>
        <dbReference type="Proteomes" id="UP000189670"/>
    </source>
</evidence>
<accession>A0A1V1PEF3</accession>
<dbReference type="AlphaFoldDB" id="A0A1V1PEF3"/>
<organism evidence="1 2">
    <name type="scientific">Candidatus Magnetoglobus multicellularis str. Araruama</name>
    <dbReference type="NCBI Taxonomy" id="890399"/>
    <lineage>
        <taxon>Bacteria</taxon>
        <taxon>Pseudomonadati</taxon>
        <taxon>Thermodesulfobacteriota</taxon>
        <taxon>Desulfobacteria</taxon>
        <taxon>Desulfobacterales</taxon>
        <taxon>Desulfobacteraceae</taxon>
        <taxon>Candidatus Magnetoglobus</taxon>
    </lineage>
</organism>
<proteinExistence type="predicted"/>